<evidence type="ECO:0000313" key="3">
    <source>
        <dbReference type="EMBL" id="CAM0150293.1"/>
    </source>
</evidence>
<organism evidence="2 4">
    <name type="scientific">Urochloa decumbens</name>
    <dbReference type="NCBI Taxonomy" id="240449"/>
    <lineage>
        <taxon>Eukaryota</taxon>
        <taxon>Viridiplantae</taxon>
        <taxon>Streptophyta</taxon>
        <taxon>Embryophyta</taxon>
        <taxon>Tracheophyta</taxon>
        <taxon>Spermatophyta</taxon>
        <taxon>Magnoliopsida</taxon>
        <taxon>Liliopsida</taxon>
        <taxon>Poales</taxon>
        <taxon>Poaceae</taxon>
        <taxon>PACMAD clade</taxon>
        <taxon>Panicoideae</taxon>
        <taxon>Panicodae</taxon>
        <taxon>Paniceae</taxon>
        <taxon>Melinidinae</taxon>
        <taxon>Urochloa</taxon>
    </lineage>
</organism>
<proteinExistence type="predicted"/>
<dbReference type="Proteomes" id="UP001497457">
    <property type="component" value="Unassembled WGS sequence"/>
</dbReference>
<protein>
    <submittedName>
        <fullName evidence="2">Uncharacterized protein</fullName>
    </submittedName>
</protein>
<name>A0ABC9GU93_9POAL</name>
<evidence type="ECO:0000256" key="1">
    <source>
        <dbReference type="SAM" id="MobiDB-lite"/>
    </source>
</evidence>
<dbReference type="EMBL" id="CAXIPR030000404">
    <property type="protein sequence ID" value="CAM0145970.1"/>
    <property type="molecule type" value="Genomic_DNA"/>
</dbReference>
<dbReference type="PROSITE" id="PS51318">
    <property type="entry name" value="TAT"/>
    <property type="match status" value="1"/>
</dbReference>
<keyword evidence="4" id="KW-1185">Reference proteome</keyword>
<evidence type="ECO:0000313" key="4">
    <source>
        <dbReference type="Proteomes" id="UP001497457"/>
    </source>
</evidence>
<dbReference type="EMBL" id="CAXIPR030002966">
    <property type="protein sequence ID" value="CAM0150293.1"/>
    <property type="molecule type" value="Genomic_DNA"/>
</dbReference>
<sequence length="105" mass="10727">MAMEAEAVMRRPFVQAAAGGDGEVVSAAGGAAPAPAAFLAAETTTGRAVDPVIWGDEKRMKRELVAWAKAVASMAAAGNNTSPSTAASSPWPTSIRRRGESSLQI</sequence>
<dbReference type="InterPro" id="IPR006311">
    <property type="entry name" value="TAT_signal"/>
</dbReference>
<accession>A0ABC9GU93</accession>
<feature type="compositionally biased region" description="Low complexity" evidence="1">
    <location>
        <begin position="75"/>
        <end position="94"/>
    </location>
</feature>
<dbReference type="AlphaFoldDB" id="A0ABC9GU93"/>
<reference evidence="2 4" key="1">
    <citation type="submission" date="2024-10" db="EMBL/GenBank/DDBJ databases">
        <authorList>
            <person name="Ryan C."/>
        </authorList>
    </citation>
    <scope>NUCLEOTIDE SEQUENCE [LARGE SCALE GENOMIC DNA]</scope>
</reference>
<comment type="caution">
    <text evidence="2">The sequence shown here is derived from an EMBL/GenBank/DDBJ whole genome shotgun (WGS) entry which is preliminary data.</text>
</comment>
<gene>
    <name evidence="2" type="ORF">URODEC1_LOCUS119609</name>
    <name evidence="3" type="ORF">URODEC1_LOCUS123385</name>
</gene>
<feature type="region of interest" description="Disordered" evidence="1">
    <location>
        <begin position="75"/>
        <end position="105"/>
    </location>
</feature>
<evidence type="ECO:0000313" key="2">
    <source>
        <dbReference type="EMBL" id="CAM0145970.1"/>
    </source>
</evidence>